<dbReference type="STRING" id="1121919.SAMN02745975_01583"/>
<accession>A0A1M6HNR6</accession>
<evidence type="ECO:0000256" key="4">
    <source>
        <dbReference type="ARBA" id="ARBA00022989"/>
    </source>
</evidence>
<evidence type="ECO:0000256" key="2">
    <source>
        <dbReference type="ARBA" id="ARBA00022475"/>
    </source>
</evidence>
<keyword evidence="5 7" id="KW-0472">Membrane</keyword>
<keyword evidence="10" id="KW-1185">Reference proteome</keyword>
<dbReference type="EMBL" id="FQZV01000018">
    <property type="protein sequence ID" value="SHJ23855.1"/>
    <property type="molecule type" value="Genomic_DNA"/>
</dbReference>
<dbReference type="AlphaFoldDB" id="A0A1M6HNR6"/>
<name>A0A1M6HNR6_9FIRM</name>
<keyword evidence="4 7" id="KW-1133">Transmembrane helix</keyword>
<evidence type="ECO:0000313" key="9">
    <source>
        <dbReference type="EMBL" id="SHJ23855.1"/>
    </source>
</evidence>
<proteinExistence type="predicted"/>
<evidence type="ECO:0000256" key="6">
    <source>
        <dbReference type="SAM" id="MobiDB-lite"/>
    </source>
</evidence>
<dbReference type="InterPro" id="IPR024449">
    <property type="entry name" value="Anti-sigma_RsgI_N"/>
</dbReference>
<reference evidence="10" key="1">
    <citation type="submission" date="2016-11" db="EMBL/GenBank/DDBJ databases">
        <authorList>
            <person name="Varghese N."/>
            <person name="Submissions S."/>
        </authorList>
    </citation>
    <scope>NUCLEOTIDE SEQUENCE [LARGE SCALE GENOMIC DNA]</scope>
    <source>
        <strain evidence="10">DSM 17957</strain>
    </source>
</reference>
<dbReference type="InterPro" id="IPR055431">
    <property type="entry name" value="RsgI_M"/>
</dbReference>
<dbReference type="Pfam" id="PF23750">
    <property type="entry name" value="RsgI_M"/>
    <property type="match status" value="1"/>
</dbReference>
<feature type="region of interest" description="Disordered" evidence="6">
    <location>
        <begin position="269"/>
        <end position="297"/>
    </location>
</feature>
<dbReference type="Proteomes" id="UP000184536">
    <property type="component" value="Unassembled WGS sequence"/>
</dbReference>
<dbReference type="GO" id="GO:0005886">
    <property type="term" value="C:plasma membrane"/>
    <property type="evidence" value="ECO:0007669"/>
    <property type="project" value="UniProtKB-SubCell"/>
</dbReference>
<keyword evidence="3 7" id="KW-0812">Transmembrane</keyword>
<sequence length="311" mass="35502">MSKIRGMVLRVEERQVVVITEEGDYLKVKMPVRRPSPGETIEIPVKKPISFRPHYVAAAILIIFMAFNVLKPFLIPPVYASVALDMTPSVQLTIGKDNLVIQSQAQNPEGEKLLKELDIEGLDVYQAVNLITSKTAEMNFFDSESKNLALATVIPLREAPNETGIDKNKIMQVIHDEMYERKYDGYVVVNQAGKEIIQQAEESGLPLNRYMLMKKYREQGIEIPPETFKDSSPSQVMRSNQMTLPKAFPGDWCEVSDPSWGMNGHMDMMRDKVVPPSSDKQENYPKQGDPSMYRDDFRSRQHWDDMCPGEW</sequence>
<keyword evidence="2" id="KW-1003">Cell membrane</keyword>
<evidence type="ECO:0000256" key="3">
    <source>
        <dbReference type="ARBA" id="ARBA00022692"/>
    </source>
</evidence>
<evidence type="ECO:0000256" key="1">
    <source>
        <dbReference type="ARBA" id="ARBA00004162"/>
    </source>
</evidence>
<evidence type="ECO:0000259" key="8">
    <source>
        <dbReference type="PROSITE" id="PS51849"/>
    </source>
</evidence>
<dbReference type="RefSeq" id="WP_110940758.1">
    <property type="nucleotide sequence ID" value="NZ_FQZV01000018.1"/>
</dbReference>
<dbReference type="Pfam" id="PF12791">
    <property type="entry name" value="RsgI_N"/>
    <property type="match status" value="1"/>
</dbReference>
<comment type="subcellular location">
    <subcellularLocation>
        <location evidence="1">Cell membrane</location>
        <topology evidence="1">Single-pass membrane protein</topology>
    </subcellularLocation>
</comment>
<protein>
    <submittedName>
        <fullName evidence="9">Anti-sigma factor N-terminus</fullName>
    </submittedName>
</protein>
<feature type="domain" description="RsgI N-terminal anti-sigma" evidence="8">
    <location>
        <begin position="4"/>
        <end position="52"/>
    </location>
</feature>
<dbReference type="PROSITE" id="PS51849">
    <property type="entry name" value="RSGI_N"/>
    <property type="match status" value="1"/>
</dbReference>
<feature type="compositionally biased region" description="Basic and acidic residues" evidence="6">
    <location>
        <begin position="269"/>
        <end position="283"/>
    </location>
</feature>
<evidence type="ECO:0000256" key="5">
    <source>
        <dbReference type="ARBA" id="ARBA00023136"/>
    </source>
</evidence>
<evidence type="ECO:0000313" key="10">
    <source>
        <dbReference type="Proteomes" id="UP000184536"/>
    </source>
</evidence>
<organism evidence="9 10">
    <name type="scientific">Geosporobacter subterraneus DSM 17957</name>
    <dbReference type="NCBI Taxonomy" id="1121919"/>
    <lineage>
        <taxon>Bacteria</taxon>
        <taxon>Bacillati</taxon>
        <taxon>Bacillota</taxon>
        <taxon>Clostridia</taxon>
        <taxon>Peptostreptococcales</taxon>
        <taxon>Thermotaleaceae</taxon>
        <taxon>Geosporobacter</taxon>
    </lineage>
</organism>
<feature type="transmembrane region" description="Helical" evidence="7">
    <location>
        <begin position="55"/>
        <end position="74"/>
    </location>
</feature>
<dbReference type="OrthoDB" id="1793324at2"/>
<evidence type="ECO:0000256" key="7">
    <source>
        <dbReference type="SAM" id="Phobius"/>
    </source>
</evidence>
<gene>
    <name evidence="9" type="ORF">SAMN02745975_01583</name>
</gene>